<dbReference type="EMBL" id="JABSTV010001416">
    <property type="protein sequence ID" value="KAH7932475.1"/>
    <property type="molecule type" value="Genomic_DNA"/>
</dbReference>
<comment type="caution">
    <text evidence="2">The sequence shown here is derived from an EMBL/GenBank/DDBJ whole genome shotgun (WGS) entry which is preliminary data.</text>
</comment>
<dbReference type="Proteomes" id="UP000821837">
    <property type="component" value="Unassembled WGS sequence"/>
</dbReference>
<dbReference type="PANTHER" id="PTHR24111">
    <property type="entry name" value="LEUCINE-RICH REPEAT-CONTAINING PROTEIN 34"/>
    <property type="match status" value="1"/>
</dbReference>
<protein>
    <submittedName>
        <fullName evidence="2">Uncharacterized protein</fullName>
    </submittedName>
</protein>
<dbReference type="AlphaFoldDB" id="A0A9D4PBR1"/>
<dbReference type="SUPFAM" id="SSF52047">
    <property type="entry name" value="RNI-like"/>
    <property type="match status" value="1"/>
</dbReference>
<sequence>MYAPWHPLIDSICEIPALESLSITGFFLGSRTVERVGAIIAKVKSLRSVKFARNEVHPGPLRDLSLSDEEFDEYQMSSILEGLRTNHSLHELHFEGLDVAQVYMVGLALVLRSHAALKYLTVTRCHLAEAEANFLAVLLECNTRLLGLNLSCNEINDIGAIRIARSLKLERGLPQNADLVTSLHLGTSVHVNAYCLKTLFVSLAAIPCLNSLLLECETNINAPLNESVFYMDVEFGALSGASTRAIMDMLKRNATLIHFGHIMVQPFELQLLGYEMRSNCVLQMPVVEELTFEICDVHRRNLSYCNRAVKYAMNPEKFGTQRVPAAVSAFYD</sequence>
<evidence type="ECO:0000313" key="3">
    <source>
        <dbReference type="Proteomes" id="UP000821837"/>
    </source>
</evidence>
<keyword evidence="1" id="KW-0677">Repeat</keyword>
<proteinExistence type="predicted"/>
<dbReference type="Gene3D" id="3.80.10.10">
    <property type="entry name" value="Ribonuclease Inhibitor"/>
    <property type="match status" value="1"/>
</dbReference>
<dbReference type="InterPro" id="IPR052201">
    <property type="entry name" value="LRR-containing_regulator"/>
</dbReference>
<name>A0A9D4PBR1_RHISA</name>
<accession>A0A9D4PBR1</accession>
<dbReference type="InterPro" id="IPR032675">
    <property type="entry name" value="LRR_dom_sf"/>
</dbReference>
<gene>
    <name evidence="2" type="ORF">HPB52_024513</name>
</gene>
<reference evidence="2" key="1">
    <citation type="journal article" date="2020" name="Cell">
        <title>Large-Scale Comparative Analyses of Tick Genomes Elucidate Their Genetic Diversity and Vector Capacities.</title>
        <authorList>
            <consortium name="Tick Genome and Microbiome Consortium (TIGMIC)"/>
            <person name="Jia N."/>
            <person name="Wang J."/>
            <person name="Shi W."/>
            <person name="Du L."/>
            <person name="Sun Y."/>
            <person name="Zhan W."/>
            <person name="Jiang J.F."/>
            <person name="Wang Q."/>
            <person name="Zhang B."/>
            <person name="Ji P."/>
            <person name="Bell-Sakyi L."/>
            <person name="Cui X.M."/>
            <person name="Yuan T.T."/>
            <person name="Jiang B.G."/>
            <person name="Yang W.F."/>
            <person name="Lam T.T."/>
            <person name="Chang Q.C."/>
            <person name="Ding S.J."/>
            <person name="Wang X.J."/>
            <person name="Zhu J.G."/>
            <person name="Ruan X.D."/>
            <person name="Zhao L."/>
            <person name="Wei J.T."/>
            <person name="Ye R.Z."/>
            <person name="Que T.C."/>
            <person name="Du C.H."/>
            <person name="Zhou Y.H."/>
            <person name="Cheng J.X."/>
            <person name="Dai P.F."/>
            <person name="Guo W.B."/>
            <person name="Han X.H."/>
            <person name="Huang E.J."/>
            <person name="Li L.F."/>
            <person name="Wei W."/>
            <person name="Gao Y.C."/>
            <person name="Liu J.Z."/>
            <person name="Shao H.Z."/>
            <person name="Wang X."/>
            <person name="Wang C.C."/>
            <person name="Yang T.C."/>
            <person name="Huo Q.B."/>
            <person name="Li W."/>
            <person name="Chen H.Y."/>
            <person name="Chen S.E."/>
            <person name="Zhou L.G."/>
            <person name="Ni X.B."/>
            <person name="Tian J.H."/>
            <person name="Sheng Y."/>
            <person name="Liu T."/>
            <person name="Pan Y.S."/>
            <person name="Xia L.Y."/>
            <person name="Li J."/>
            <person name="Zhao F."/>
            <person name="Cao W.C."/>
        </authorList>
    </citation>
    <scope>NUCLEOTIDE SEQUENCE</scope>
    <source>
        <strain evidence="2">Rsan-2018</strain>
    </source>
</reference>
<evidence type="ECO:0000313" key="2">
    <source>
        <dbReference type="EMBL" id="KAH7932475.1"/>
    </source>
</evidence>
<dbReference type="PANTHER" id="PTHR24111:SF0">
    <property type="entry name" value="LEUCINE-RICH REPEAT-CONTAINING PROTEIN"/>
    <property type="match status" value="1"/>
</dbReference>
<dbReference type="VEuPathDB" id="VectorBase:RSAN_053188"/>
<organism evidence="2 3">
    <name type="scientific">Rhipicephalus sanguineus</name>
    <name type="common">Brown dog tick</name>
    <name type="synonym">Ixodes sanguineus</name>
    <dbReference type="NCBI Taxonomy" id="34632"/>
    <lineage>
        <taxon>Eukaryota</taxon>
        <taxon>Metazoa</taxon>
        <taxon>Ecdysozoa</taxon>
        <taxon>Arthropoda</taxon>
        <taxon>Chelicerata</taxon>
        <taxon>Arachnida</taxon>
        <taxon>Acari</taxon>
        <taxon>Parasitiformes</taxon>
        <taxon>Ixodida</taxon>
        <taxon>Ixodoidea</taxon>
        <taxon>Ixodidae</taxon>
        <taxon>Rhipicephalinae</taxon>
        <taxon>Rhipicephalus</taxon>
        <taxon>Rhipicephalus</taxon>
    </lineage>
</organism>
<evidence type="ECO:0000256" key="1">
    <source>
        <dbReference type="ARBA" id="ARBA00022737"/>
    </source>
</evidence>
<reference evidence="2" key="2">
    <citation type="submission" date="2021-09" db="EMBL/GenBank/DDBJ databases">
        <authorList>
            <person name="Jia N."/>
            <person name="Wang J."/>
            <person name="Shi W."/>
            <person name="Du L."/>
            <person name="Sun Y."/>
            <person name="Zhan W."/>
            <person name="Jiang J."/>
            <person name="Wang Q."/>
            <person name="Zhang B."/>
            <person name="Ji P."/>
            <person name="Sakyi L.B."/>
            <person name="Cui X."/>
            <person name="Yuan T."/>
            <person name="Jiang B."/>
            <person name="Yang W."/>
            <person name="Lam T.T.-Y."/>
            <person name="Chang Q."/>
            <person name="Ding S."/>
            <person name="Wang X."/>
            <person name="Zhu J."/>
            <person name="Ruan X."/>
            <person name="Zhao L."/>
            <person name="Wei J."/>
            <person name="Que T."/>
            <person name="Du C."/>
            <person name="Cheng J."/>
            <person name="Dai P."/>
            <person name="Han X."/>
            <person name="Huang E."/>
            <person name="Gao Y."/>
            <person name="Liu J."/>
            <person name="Shao H."/>
            <person name="Ye R."/>
            <person name="Li L."/>
            <person name="Wei W."/>
            <person name="Wang X."/>
            <person name="Wang C."/>
            <person name="Huo Q."/>
            <person name="Li W."/>
            <person name="Guo W."/>
            <person name="Chen H."/>
            <person name="Chen S."/>
            <person name="Zhou L."/>
            <person name="Zhou L."/>
            <person name="Ni X."/>
            <person name="Tian J."/>
            <person name="Zhou Y."/>
            <person name="Sheng Y."/>
            <person name="Liu T."/>
            <person name="Pan Y."/>
            <person name="Xia L."/>
            <person name="Li J."/>
            <person name="Zhao F."/>
            <person name="Cao W."/>
        </authorList>
    </citation>
    <scope>NUCLEOTIDE SEQUENCE</scope>
    <source>
        <strain evidence="2">Rsan-2018</strain>
        <tissue evidence="2">Larvae</tissue>
    </source>
</reference>
<keyword evidence="3" id="KW-1185">Reference proteome</keyword>